<dbReference type="Gene3D" id="3.10.290.10">
    <property type="entry name" value="RNA-binding S4 domain"/>
    <property type="match status" value="1"/>
</dbReference>
<gene>
    <name evidence="6" type="ORF">COT98_02995</name>
</gene>
<name>A0A2M6WNZ8_9BACT</name>
<reference evidence="7" key="1">
    <citation type="submission" date="2017-09" db="EMBL/GenBank/DDBJ databases">
        <title>Depth-based differentiation of microbial function through sediment-hosted aquifers and enrichment of novel symbionts in the deep terrestrial subsurface.</title>
        <authorList>
            <person name="Probst A.J."/>
            <person name="Ladd B."/>
            <person name="Jarett J.K."/>
            <person name="Geller-Mcgrath D.E."/>
            <person name="Sieber C.M.K."/>
            <person name="Emerson J.B."/>
            <person name="Anantharaman K."/>
            <person name="Thomas B.C."/>
            <person name="Malmstrom R."/>
            <person name="Stieglmeier M."/>
            <person name="Klingl A."/>
            <person name="Woyke T."/>
            <person name="Ryan C.M."/>
            <person name="Banfield J.F."/>
        </authorList>
    </citation>
    <scope>NUCLEOTIDE SEQUENCE [LARGE SCALE GENOMIC DNA]</scope>
</reference>
<dbReference type="InterPro" id="IPR002942">
    <property type="entry name" value="S4_RNA-bd"/>
</dbReference>
<organism evidence="6 7">
    <name type="scientific">Candidatus Falkowbacteria bacterium CG10_big_fil_rev_8_21_14_0_10_39_9</name>
    <dbReference type="NCBI Taxonomy" id="1974566"/>
    <lineage>
        <taxon>Bacteria</taxon>
        <taxon>Candidatus Falkowiibacteriota</taxon>
    </lineage>
</organism>
<dbReference type="EC" id="5.4.99.-" evidence="4"/>
<dbReference type="PROSITE" id="PS50889">
    <property type="entry name" value="S4"/>
    <property type="match status" value="1"/>
</dbReference>
<evidence type="ECO:0000256" key="3">
    <source>
        <dbReference type="PROSITE-ProRule" id="PRU00182"/>
    </source>
</evidence>
<keyword evidence="2 4" id="KW-0413">Isomerase</keyword>
<dbReference type="InterPro" id="IPR036986">
    <property type="entry name" value="S4_RNA-bd_sf"/>
</dbReference>
<dbReference type="GO" id="GO:0003723">
    <property type="term" value="F:RNA binding"/>
    <property type="evidence" value="ECO:0007669"/>
    <property type="project" value="UniProtKB-KW"/>
</dbReference>
<dbReference type="NCBIfam" id="TIGR00093">
    <property type="entry name" value="pseudouridine synthase"/>
    <property type="match status" value="1"/>
</dbReference>
<dbReference type="PANTHER" id="PTHR47683">
    <property type="entry name" value="PSEUDOURIDINE SYNTHASE FAMILY PROTEIN-RELATED"/>
    <property type="match status" value="1"/>
</dbReference>
<dbReference type="Pfam" id="PF00849">
    <property type="entry name" value="PseudoU_synth_2"/>
    <property type="match status" value="1"/>
</dbReference>
<dbReference type="InterPro" id="IPR020094">
    <property type="entry name" value="TruA/RsuA/RluB/E/F_N"/>
</dbReference>
<dbReference type="Gene3D" id="3.30.70.580">
    <property type="entry name" value="Pseudouridine synthase I, catalytic domain, N-terminal subdomain"/>
    <property type="match status" value="1"/>
</dbReference>
<evidence type="ECO:0000313" key="7">
    <source>
        <dbReference type="Proteomes" id="UP000228900"/>
    </source>
</evidence>
<dbReference type="InterPro" id="IPR018496">
    <property type="entry name" value="PsdUridine_synth_RsuA/RluB_CS"/>
</dbReference>
<accession>A0A2M6WNZ8</accession>
<dbReference type="GO" id="GO:0120159">
    <property type="term" value="F:rRNA pseudouridine synthase activity"/>
    <property type="evidence" value="ECO:0007669"/>
    <property type="project" value="UniProtKB-ARBA"/>
</dbReference>
<dbReference type="EMBL" id="PFAQ01000044">
    <property type="protein sequence ID" value="PIT94531.1"/>
    <property type="molecule type" value="Genomic_DNA"/>
</dbReference>
<dbReference type="InterPro" id="IPR050343">
    <property type="entry name" value="RsuA_PseudoU_synthase"/>
</dbReference>
<dbReference type="PANTHER" id="PTHR47683:SF2">
    <property type="entry name" value="RNA-BINDING S4 DOMAIN-CONTAINING PROTEIN"/>
    <property type="match status" value="1"/>
</dbReference>
<dbReference type="Gene3D" id="3.30.70.1560">
    <property type="entry name" value="Alpha-L RNA-binding motif"/>
    <property type="match status" value="1"/>
</dbReference>
<protein>
    <recommendedName>
        <fullName evidence="4">Pseudouridine synthase</fullName>
        <ecNumber evidence="4">5.4.99.-</ecNumber>
    </recommendedName>
</protein>
<dbReference type="GO" id="GO:0000455">
    <property type="term" value="P:enzyme-directed rRNA pseudouridine synthesis"/>
    <property type="evidence" value="ECO:0007669"/>
    <property type="project" value="UniProtKB-ARBA"/>
</dbReference>
<comment type="similarity">
    <text evidence="1 4">Belongs to the pseudouridine synthase RsuA family.</text>
</comment>
<evidence type="ECO:0000313" key="6">
    <source>
        <dbReference type="EMBL" id="PIT94531.1"/>
    </source>
</evidence>
<dbReference type="PROSITE" id="PS01149">
    <property type="entry name" value="PSI_RSU"/>
    <property type="match status" value="1"/>
</dbReference>
<dbReference type="InterPro" id="IPR020103">
    <property type="entry name" value="PsdUridine_synth_cat_dom_sf"/>
</dbReference>
<evidence type="ECO:0000259" key="5">
    <source>
        <dbReference type="SMART" id="SM00363"/>
    </source>
</evidence>
<proteinExistence type="inferred from homology"/>
<dbReference type="InterPro" id="IPR042092">
    <property type="entry name" value="PsdUridine_s_RsuA/RluB/E/F_cat"/>
</dbReference>
<evidence type="ECO:0000256" key="1">
    <source>
        <dbReference type="ARBA" id="ARBA00008348"/>
    </source>
</evidence>
<dbReference type="SUPFAM" id="SSF55120">
    <property type="entry name" value="Pseudouridine synthase"/>
    <property type="match status" value="1"/>
</dbReference>
<dbReference type="CDD" id="cd00165">
    <property type="entry name" value="S4"/>
    <property type="match status" value="1"/>
</dbReference>
<dbReference type="AlphaFoldDB" id="A0A2M6WNZ8"/>
<dbReference type="Proteomes" id="UP000228900">
    <property type="component" value="Unassembled WGS sequence"/>
</dbReference>
<dbReference type="FunFam" id="3.10.290.10:FF:000003">
    <property type="entry name" value="Pseudouridine synthase"/>
    <property type="match status" value="1"/>
</dbReference>
<feature type="domain" description="RNA-binding S4" evidence="5">
    <location>
        <begin position="8"/>
        <end position="70"/>
    </location>
</feature>
<dbReference type="InterPro" id="IPR000748">
    <property type="entry name" value="PsdUridine_synth_RsuA/RluB/E/F"/>
</dbReference>
<sequence>MPHIIMDIVLQKYIADSGYCSRRQAQELIRVGEVKVNGKLAELGQRVTDADVVLVGKNKIGGKIKNVYIKLNKPRDYVCTTRDFKEEKNVFDLLEGVEATRLFIVGRLDKNSHGLLLLTNDGELSQQISHPKYESEKVYKVLVKTPDGDNLSESQANSIITKFRNGVDIGEGDGQVWSKNVEYLDNNRFLMTLIQGKKRQIRRMFESIGLKVSDLIRLEISGIILGGLEEGKWAYLSDAELKKLKSEFN</sequence>
<dbReference type="InterPro" id="IPR006145">
    <property type="entry name" value="PsdUridine_synth_RsuA/RluA"/>
</dbReference>
<evidence type="ECO:0000256" key="2">
    <source>
        <dbReference type="ARBA" id="ARBA00023235"/>
    </source>
</evidence>
<dbReference type="SMART" id="SM00363">
    <property type="entry name" value="S4"/>
    <property type="match status" value="1"/>
</dbReference>
<evidence type="ECO:0000256" key="4">
    <source>
        <dbReference type="RuleBase" id="RU003887"/>
    </source>
</evidence>
<comment type="caution">
    <text evidence="6">The sequence shown here is derived from an EMBL/GenBank/DDBJ whole genome shotgun (WGS) entry which is preliminary data.</text>
</comment>
<dbReference type="Pfam" id="PF01479">
    <property type="entry name" value="S4"/>
    <property type="match status" value="1"/>
</dbReference>
<dbReference type="SUPFAM" id="SSF55174">
    <property type="entry name" value="Alpha-L RNA-binding motif"/>
    <property type="match status" value="1"/>
</dbReference>
<keyword evidence="3" id="KW-0694">RNA-binding</keyword>